<protein>
    <submittedName>
        <fullName evidence="2">Uncharacterized protein</fullName>
    </submittedName>
</protein>
<organism evidence="2">
    <name type="scientific">viral metagenome</name>
    <dbReference type="NCBI Taxonomy" id="1070528"/>
    <lineage>
        <taxon>unclassified sequences</taxon>
        <taxon>metagenomes</taxon>
        <taxon>organismal metagenomes</taxon>
    </lineage>
</organism>
<feature type="region of interest" description="Disordered" evidence="1">
    <location>
        <begin position="264"/>
        <end position="320"/>
    </location>
</feature>
<dbReference type="EMBL" id="MN740203">
    <property type="protein sequence ID" value="QHT93240.1"/>
    <property type="molecule type" value="Genomic_DNA"/>
</dbReference>
<sequence length="320" mass="35583">MSSNPRVVTSGEWDTSAVRYMNPRVSDRGLTTVSVISGQTSRSLYLSTPLIMTWGVSDYVDEKTGESDGKFKMSLAFPGAEYSNKNTDIFLEKLKAFEERVIDDAVVHSEAWFGVEKSRELVKDAMFPFMKYPKDKITKKTDYTRPPTLSLKVPCYQGQWQNIEIYNTKQELLFPSDNENETPIDLIPKKSQVACVIQCGGVWTTGKAWGVSWKLSQCVVKPSENTTIFGKCNVQLSLDDFNTIETQEVEEVNEDEVEVFDTAEKVAQDTAASDSDEEDEAPAPAPAPKKKVVKKSVPVADEDAAPAPKKKVVKKKAAAE</sequence>
<evidence type="ECO:0000256" key="1">
    <source>
        <dbReference type="SAM" id="MobiDB-lite"/>
    </source>
</evidence>
<reference evidence="2" key="1">
    <citation type="journal article" date="2020" name="Nature">
        <title>Giant virus diversity and host interactions through global metagenomics.</title>
        <authorList>
            <person name="Schulz F."/>
            <person name="Roux S."/>
            <person name="Paez-Espino D."/>
            <person name="Jungbluth S."/>
            <person name="Walsh D.A."/>
            <person name="Denef V.J."/>
            <person name="McMahon K.D."/>
            <person name="Konstantinidis K.T."/>
            <person name="Eloe-Fadrosh E.A."/>
            <person name="Kyrpides N.C."/>
            <person name="Woyke T."/>
        </authorList>
    </citation>
    <scope>NUCLEOTIDE SEQUENCE</scope>
    <source>
        <strain evidence="2">GVMAG-M-3300023210-19</strain>
    </source>
</reference>
<accession>A0A6C0IKS8</accession>
<evidence type="ECO:0000313" key="2">
    <source>
        <dbReference type="EMBL" id="QHT93240.1"/>
    </source>
</evidence>
<feature type="compositionally biased region" description="Basic residues" evidence="1">
    <location>
        <begin position="308"/>
        <end position="320"/>
    </location>
</feature>
<dbReference type="AlphaFoldDB" id="A0A6C0IKS8"/>
<proteinExistence type="predicted"/>
<name>A0A6C0IKS8_9ZZZZ</name>